<reference evidence="2 3" key="1">
    <citation type="journal article" date="2015" name="Parasitol. Res.">
        <title>Viruses in close associations with free-living amoebae.</title>
        <authorList>
            <person name="Scheid P."/>
        </authorList>
    </citation>
    <scope>NUCLEOTIDE SEQUENCE [LARGE SCALE GENOMIC DNA]</scope>
    <source>
        <strain evidence="2">KlaHel</strain>
    </source>
</reference>
<evidence type="ECO:0000313" key="2">
    <source>
        <dbReference type="EMBL" id="AJF97568.1"/>
    </source>
</evidence>
<proteinExistence type="predicted"/>
<evidence type="ECO:0000313" key="3">
    <source>
        <dbReference type="Proteomes" id="UP000202511"/>
    </source>
</evidence>
<dbReference type="Proteomes" id="UP000202511">
    <property type="component" value="Segment"/>
</dbReference>
<dbReference type="KEGG" id="vg:23462485"/>
<evidence type="ECO:0000256" key="1">
    <source>
        <dbReference type="SAM" id="MobiDB-lite"/>
    </source>
</evidence>
<feature type="region of interest" description="Disordered" evidence="1">
    <location>
        <begin position="1"/>
        <end position="25"/>
    </location>
</feature>
<accession>A0A0B5IXQ1</accession>
<name>A0A0B5IXQ1_9VIRU</name>
<organism evidence="2 3">
    <name type="scientific">Pandoravirus inopinatum</name>
    <dbReference type="NCBI Taxonomy" id="1605721"/>
    <lineage>
        <taxon>Viruses</taxon>
        <taxon>Pandoravirus</taxon>
    </lineage>
</organism>
<dbReference type="GeneID" id="23462485"/>
<dbReference type="EMBL" id="KP136319">
    <property type="protein sequence ID" value="AJF97568.1"/>
    <property type="molecule type" value="Genomic_DNA"/>
</dbReference>
<sequence length="545" mass="61121">MEGTGSDVGAHHRPSKIARTDPADSKDVVTIDRCPHMMTPPVDVLTDDILYHLFNGTCTDGTPVFPPECRWAPTLVCRRWRAVVASITRADAHAVSRRLRDALWDAPPPEKAHHHRVVRASGMALMVRHGLPTDDIGAWTTGKPDSMDVAAILMASAVPERVHEAALMTEDNPKSKKWSRYIEGIHNVWGGSRHGRTKCCGRLHRHVLIIAAAGSWEDVSASMSLAETYDNCCIQVAAWHAARHQRIDVVRALLAILSTRSADNMAIVGNVLEPMWLLVGRHGLFALGRLLLDIEGGRDPILCYSEEERKELEETRLGQVHDGNNWLTEAAEWNRVDCFDFAVEHDHRFYPKGLGAAALFSGSAEFYEKVAAWDRIWTWDGVDASVPSFLLTDALTSGARWGMIMRARALPYIVDHPEFDPFVSVEDHYVIDIVFDVRNRERKSVAILQAAAVVARRWPDVWARYWASPPRKPICYPPPSIQVWSEAADHVDVAVLDQLPAAACTDVQAFLRLQDQEWRNPREWTFASRANNAPGSWNDIKTHHV</sequence>
<protein>
    <submittedName>
        <fullName evidence="2">Uncharacterized protein</fullName>
    </submittedName>
</protein>
<dbReference type="RefSeq" id="YP_009119803.1">
    <property type="nucleotide sequence ID" value="NC_026440.1"/>
</dbReference>